<feature type="non-terminal residue" evidence="1">
    <location>
        <position position="25"/>
    </location>
</feature>
<protein>
    <submittedName>
        <fullName evidence="1">Uncharacterized protein</fullName>
    </submittedName>
</protein>
<organism evidence="1">
    <name type="scientific">marine sediment metagenome</name>
    <dbReference type="NCBI Taxonomy" id="412755"/>
    <lineage>
        <taxon>unclassified sequences</taxon>
        <taxon>metagenomes</taxon>
        <taxon>ecological metagenomes</taxon>
    </lineage>
</organism>
<name>A0A0F9BTR4_9ZZZZ</name>
<comment type="caution">
    <text evidence="1">The sequence shown here is derived from an EMBL/GenBank/DDBJ whole genome shotgun (WGS) entry which is preliminary data.</text>
</comment>
<dbReference type="AlphaFoldDB" id="A0A0F9BTR4"/>
<reference evidence="1" key="1">
    <citation type="journal article" date="2015" name="Nature">
        <title>Complex archaea that bridge the gap between prokaryotes and eukaryotes.</title>
        <authorList>
            <person name="Spang A."/>
            <person name="Saw J.H."/>
            <person name="Jorgensen S.L."/>
            <person name="Zaremba-Niedzwiedzka K."/>
            <person name="Martijn J."/>
            <person name="Lind A.E."/>
            <person name="van Eijk R."/>
            <person name="Schleper C."/>
            <person name="Guy L."/>
            <person name="Ettema T.J."/>
        </authorList>
    </citation>
    <scope>NUCLEOTIDE SEQUENCE</scope>
</reference>
<dbReference type="EMBL" id="LAZR01050246">
    <property type="protein sequence ID" value="KKK87786.1"/>
    <property type="molecule type" value="Genomic_DNA"/>
</dbReference>
<proteinExistence type="predicted"/>
<sequence>MENKTKLTMGIAVALTLILGSGATY</sequence>
<accession>A0A0F9BTR4</accession>
<gene>
    <name evidence="1" type="ORF">LCGC14_2749740</name>
</gene>
<evidence type="ECO:0000313" key="1">
    <source>
        <dbReference type="EMBL" id="KKK87786.1"/>
    </source>
</evidence>